<comment type="caution">
    <text evidence="2">The sequence shown here is derived from an EMBL/GenBank/DDBJ whole genome shotgun (WGS) entry which is preliminary data.</text>
</comment>
<dbReference type="AlphaFoldDB" id="A0A845B3J0"/>
<organism evidence="2 3">
    <name type="scientific">Allopontixanthobacter sediminis</name>
    <dbReference type="NCBI Taxonomy" id="1689985"/>
    <lineage>
        <taxon>Bacteria</taxon>
        <taxon>Pseudomonadati</taxon>
        <taxon>Pseudomonadota</taxon>
        <taxon>Alphaproteobacteria</taxon>
        <taxon>Sphingomonadales</taxon>
        <taxon>Erythrobacteraceae</taxon>
        <taxon>Allopontixanthobacter</taxon>
    </lineage>
</organism>
<dbReference type="Proteomes" id="UP000431922">
    <property type="component" value="Unassembled WGS sequence"/>
</dbReference>
<gene>
    <name evidence="2" type="ORF">GRI65_09840</name>
</gene>
<feature type="compositionally biased region" description="Polar residues" evidence="1">
    <location>
        <begin position="62"/>
        <end position="72"/>
    </location>
</feature>
<dbReference type="RefSeq" id="WP_160756311.1">
    <property type="nucleotide sequence ID" value="NZ_WTYL01000002.1"/>
</dbReference>
<reference evidence="2 3" key="1">
    <citation type="submission" date="2019-12" db="EMBL/GenBank/DDBJ databases">
        <title>Genomic-based taxomic classification of the family Erythrobacteraceae.</title>
        <authorList>
            <person name="Xu L."/>
        </authorList>
    </citation>
    <scope>NUCLEOTIDE SEQUENCE [LARGE SCALE GENOMIC DNA]</scope>
    <source>
        <strain evidence="2 3">KCTC 42453</strain>
    </source>
</reference>
<feature type="compositionally biased region" description="Basic and acidic residues" evidence="1">
    <location>
        <begin position="106"/>
        <end position="118"/>
    </location>
</feature>
<keyword evidence="3" id="KW-1185">Reference proteome</keyword>
<evidence type="ECO:0000313" key="3">
    <source>
        <dbReference type="Proteomes" id="UP000431922"/>
    </source>
</evidence>
<proteinExistence type="predicted"/>
<dbReference type="OrthoDB" id="7427177at2"/>
<feature type="compositionally biased region" description="Basic and acidic residues" evidence="1">
    <location>
        <begin position="73"/>
        <end position="99"/>
    </location>
</feature>
<sequence>MTDHDKSDDKIKTQEQRQADFAPETHNDEQDDHRSQAQEVAQQARGRADAGSPTESRKDPNTNDPMGDSTQDIIDHMRDMESSGRIDMDAFKGEPNHDDNVDELGPEGKLDNLRGDGN</sequence>
<evidence type="ECO:0000313" key="2">
    <source>
        <dbReference type="EMBL" id="MXP44756.1"/>
    </source>
</evidence>
<feature type="region of interest" description="Disordered" evidence="1">
    <location>
        <begin position="1"/>
        <end position="118"/>
    </location>
</feature>
<protein>
    <submittedName>
        <fullName evidence="2">Uncharacterized protein</fullName>
    </submittedName>
</protein>
<accession>A0A845B3J0</accession>
<dbReference type="EMBL" id="WTYL01000002">
    <property type="protein sequence ID" value="MXP44756.1"/>
    <property type="molecule type" value="Genomic_DNA"/>
</dbReference>
<feature type="compositionally biased region" description="Basic and acidic residues" evidence="1">
    <location>
        <begin position="1"/>
        <end position="36"/>
    </location>
</feature>
<evidence type="ECO:0000256" key="1">
    <source>
        <dbReference type="SAM" id="MobiDB-lite"/>
    </source>
</evidence>
<name>A0A845B3J0_9SPHN</name>